<gene>
    <name evidence="1" type="ORF">Aconfl_02160</name>
</gene>
<dbReference type="EMBL" id="BTPD01000001">
    <property type="protein sequence ID" value="GMQ27574.1"/>
    <property type="molecule type" value="Genomic_DNA"/>
</dbReference>
<name>A0ABQ6PI39_9BACT</name>
<reference evidence="1 2" key="1">
    <citation type="submission" date="2023-08" db="EMBL/GenBank/DDBJ databases">
        <title>Draft genome sequence of Algoriphagus confluentis.</title>
        <authorList>
            <person name="Takatani N."/>
            <person name="Hosokawa M."/>
            <person name="Sawabe T."/>
        </authorList>
    </citation>
    <scope>NUCLEOTIDE SEQUENCE [LARGE SCALE GENOMIC DNA]</scope>
    <source>
        <strain evidence="1 2">NBRC 111222</strain>
    </source>
</reference>
<keyword evidence="2" id="KW-1185">Reference proteome</keyword>
<evidence type="ECO:0000313" key="1">
    <source>
        <dbReference type="EMBL" id="GMQ27574.1"/>
    </source>
</evidence>
<protein>
    <recommendedName>
        <fullName evidence="3">CHRD domain-containing protein</fullName>
    </recommendedName>
</protein>
<evidence type="ECO:0000313" key="2">
    <source>
        <dbReference type="Proteomes" id="UP001338309"/>
    </source>
</evidence>
<proteinExistence type="predicted"/>
<dbReference type="RefSeq" id="WP_338222385.1">
    <property type="nucleotide sequence ID" value="NZ_BTPD01000001.1"/>
</dbReference>
<organism evidence="1 2">
    <name type="scientific">Algoriphagus confluentis</name>
    <dbReference type="NCBI Taxonomy" id="1697556"/>
    <lineage>
        <taxon>Bacteria</taxon>
        <taxon>Pseudomonadati</taxon>
        <taxon>Bacteroidota</taxon>
        <taxon>Cytophagia</taxon>
        <taxon>Cytophagales</taxon>
        <taxon>Cyclobacteriaceae</taxon>
        <taxon>Algoriphagus</taxon>
    </lineage>
</organism>
<accession>A0ABQ6PI39</accession>
<sequence length="168" mass="18385">MKKLILGLVVMAGLWSCSEQEPDLYTGRQLEFQLFKSSDYDFDGNLVVKELADGNLELSLRMDGSKSNTDYSFPAHLHFGSYDQADSPIAFILSPVSARNLSSVTQLGQLSDGSRLTFEEMSQFDGHVKIHLANEGPDYEVILVAGNIGINPSAGFDAQKVAICGKEF</sequence>
<evidence type="ECO:0008006" key="3">
    <source>
        <dbReference type="Google" id="ProtNLM"/>
    </source>
</evidence>
<dbReference type="Proteomes" id="UP001338309">
    <property type="component" value="Unassembled WGS sequence"/>
</dbReference>
<comment type="caution">
    <text evidence="1">The sequence shown here is derived from an EMBL/GenBank/DDBJ whole genome shotgun (WGS) entry which is preliminary data.</text>
</comment>